<keyword evidence="2" id="KW-1185">Reference proteome</keyword>
<dbReference type="EMBL" id="JAGQDC010000003">
    <property type="protein sequence ID" value="MCL1028563.1"/>
    <property type="molecule type" value="Genomic_DNA"/>
</dbReference>
<dbReference type="Gene3D" id="3.40.630.30">
    <property type="match status" value="1"/>
</dbReference>
<protein>
    <submittedName>
        <fullName evidence="1">GNAT family N-acetyltransferase</fullName>
    </submittedName>
</protein>
<dbReference type="SUPFAM" id="SSF55729">
    <property type="entry name" value="Acyl-CoA N-acyltransferases (Nat)"/>
    <property type="match status" value="1"/>
</dbReference>
<sequence length="156" mass="18308">MPLVYKKFSSVNLSDPFFDTLKQDYPEFELWFESKKEALAYVSTNEDGNIDGFLYLKVEDEALDNMTPSFSQQRRVKLGTFKIDAHGTKLGERFLRLVFDFASKERVKLIYVTIFDKHKGLISLLERYGFEKKAYKNLDTANGQEGVYFKPFVWRN</sequence>
<comment type="caution">
    <text evidence="1">The sequence shown here is derived from an EMBL/GenBank/DDBJ whole genome shotgun (WGS) entry which is preliminary data.</text>
</comment>
<dbReference type="Proteomes" id="UP001165275">
    <property type="component" value="Unassembled WGS sequence"/>
</dbReference>
<dbReference type="InterPro" id="IPR016181">
    <property type="entry name" value="Acyl_CoA_acyltransferase"/>
</dbReference>
<reference evidence="1" key="1">
    <citation type="submission" date="2021-04" db="EMBL/GenBank/DDBJ databases">
        <title>Genome sequence of Serratia sp. arafor3.</title>
        <authorList>
            <person name="Besaury L."/>
        </authorList>
    </citation>
    <scope>NUCLEOTIDE SEQUENCE</scope>
    <source>
        <strain evidence="1">Arafor3</strain>
    </source>
</reference>
<evidence type="ECO:0000313" key="1">
    <source>
        <dbReference type="EMBL" id="MCL1028563.1"/>
    </source>
</evidence>
<organism evidence="1 2">
    <name type="scientific">Serratia silvae</name>
    <dbReference type="NCBI Taxonomy" id="2824122"/>
    <lineage>
        <taxon>Bacteria</taxon>
        <taxon>Pseudomonadati</taxon>
        <taxon>Pseudomonadota</taxon>
        <taxon>Gammaproteobacteria</taxon>
        <taxon>Enterobacterales</taxon>
        <taxon>Yersiniaceae</taxon>
        <taxon>Serratia</taxon>
    </lineage>
</organism>
<evidence type="ECO:0000313" key="2">
    <source>
        <dbReference type="Proteomes" id="UP001165275"/>
    </source>
</evidence>
<proteinExistence type="predicted"/>
<dbReference type="RefSeq" id="WP_248944849.1">
    <property type="nucleotide sequence ID" value="NZ_CBCSGY010000036.1"/>
</dbReference>
<name>A0ABT0K969_9GAMM</name>
<gene>
    <name evidence="1" type="ORF">KAJ71_05875</name>
</gene>
<accession>A0ABT0K969</accession>